<evidence type="ECO:0000313" key="3">
    <source>
        <dbReference type="Proteomes" id="UP001370758"/>
    </source>
</evidence>
<protein>
    <recommendedName>
        <fullName evidence="1">F-box domain-containing protein</fullName>
    </recommendedName>
</protein>
<dbReference type="SUPFAM" id="SSF81383">
    <property type="entry name" value="F-box domain"/>
    <property type="match status" value="1"/>
</dbReference>
<proteinExistence type="predicted"/>
<organism evidence="2 3">
    <name type="scientific">Arthrobotrys musiformis</name>
    <dbReference type="NCBI Taxonomy" id="47236"/>
    <lineage>
        <taxon>Eukaryota</taxon>
        <taxon>Fungi</taxon>
        <taxon>Dikarya</taxon>
        <taxon>Ascomycota</taxon>
        <taxon>Pezizomycotina</taxon>
        <taxon>Orbiliomycetes</taxon>
        <taxon>Orbiliales</taxon>
        <taxon>Orbiliaceae</taxon>
        <taxon>Arthrobotrys</taxon>
    </lineage>
</organism>
<comment type="caution">
    <text evidence="2">The sequence shown here is derived from an EMBL/GenBank/DDBJ whole genome shotgun (WGS) entry which is preliminary data.</text>
</comment>
<dbReference type="Proteomes" id="UP001370758">
    <property type="component" value="Unassembled WGS sequence"/>
</dbReference>
<feature type="domain" description="F-box" evidence="1">
    <location>
        <begin position="114"/>
        <end position="161"/>
    </location>
</feature>
<name>A0AAV9WLI6_9PEZI</name>
<evidence type="ECO:0000313" key="2">
    <source>
        <dbReference type="EMBL" id="KAK6510260.1"/>
    </source>
</evidence>
<dbReference type="Pfam" id="PF00646">
    <property type="entry name" value="F-box"/>
    <property type="match status" value="1"/>
</dbReference>
<dbReference type="EMBL" id="JAVHJL010000002">
    <property type="protein sequence ID" value="KAK6510260.1"/>
    <property type="molecule type" value="Genomic_DNA"/>
</dbReference>
<reference evidence="2 3" key="1">
    <citation type="submission" date="2023-08" db="EMBL/GenBank/DDBJ databases">
        <authorList>
            <person name="Palmer J.M."/>
        </authorList>
    </citation>
    <scope>NUCLEOTIDE SEQUENCE [LARGE SCALE GENOMIC DNA]</scope>
    <source>
        <strain evidence="2 3">TWF481</strain>
    </source>
</reference>
<keyword evidence="3" id="KW-1185">Reference proteome</keyword>
<sequence>MAFSAIRNLMCPLEAIYSMKQKLHRQKNHGDDNSKRPKKTARFDMGQYLHLTKPGKISLPSGLSASLKSRLRKLDPRAVNLKSFYSCFSRSKHQPPAAPPNTPDLTFDTTASAASPINALPPAILIQIFANLPTSTLPSLLRVNKNFGAIVVAFYDFIMNYPYIITSKYEFFPLTLPFPPWFALSSAYPHLDRDFIMDFYNAWWRVTIYEDCYTVLSPVLANEYVSYWSAASRRNPLLSETYSSIQSIGYEELENTIMKELVKHSFKRRTHVRGGVIEHLNKLVGKDLNVLDETVDGESIAMSDRECAGYSFDTESLYRELTAIIGGDSYGMLDTSESISATSSDSQTPMLSQALACSIHPTIREELEYTFPEVEVERLHPVQLLELLRIRVPPWSWRQENQVGELKRLFLMSDGSRTEMEGYRAWWEEMRSVIGGVIAAGGL</sequence>
<evidence type="ECO:0000259" key="1">
    <source>
        <dbReference type="PROSITE" id="PS50181"/>
    </source>
</evidence>
<accession>A0AAV9WLI6</accession>
<dbReference type="AlphaFoldDB" id="A0AAV9WLI6"/>
<dbReference type="InterPro" id="IPR036047">
    <property type="entry name" value="F-box-like_dom_sf"/>
</dbReference>
<gene>
    <name evidence="2" type="ORF">TWF481_004977</name>
</gene>
<dbReference type="PROSITE" id="PS50181">
    <property type="entry name" value="FBOX"/>
    <property type="match status" value="1"/>
</dbReference>
<dbReference type="InterPro" id="IPR001810">
    <property type="entry name" value="F-box_dom"/>
</dbReference>